<comment type="pathway">
    <text evidence="2 10">Protein modification; protein glycosylation.</text>
</comment>
<evidence type="ECO:0000256" key="8">
    <source>
        <dbReference type="ARBA" id="ARBA00022989"/>
    </source>
</evidence>
<evidence type="ECO:0000313" key="11">
    <source>
        <dbReference type="EMBL" id="WEW58572.1"/>
    </source>
</evidence>
<keyword evidence="12" id="KW-1185">Reference proteome</keyword>
<protein>
    <recommendedName>
        <fullName evidence="10">Alpha-1,3-glucosyltransferase</fullName>
        <ecNumber evidence="10">2.4.1.-</ecNumber>
    </recommendedName>
</protein>
<reference evidence="11" key="1">
    <citation type="submission" date="2023-03" db="EMBL/GenBank/DDBJ databases">
        <title>Emydomyces testavorans Genome Sequence.</title>
        <authorList>
            <person name="Hoyer L."/>
        </authorList>
    </citation>
    <scope>NUCLEOTIDE SEQUENCE</scope>
    <source>
        <strain evidence="11">16-2883</strain>
    </source>
</reference>
<sequence>MLTTNRGSLIEPSWFALDESRGIEDQLLKVYMRATVIVSEYLVYIPAVVVFIRRYARDQRVNVWTASVALIAILLQPATILIDHGHFQYNTVMLGLVVATMESIMAKRMLWACVFFVAALGFKQMALYYAPVVFAYMLGSCFSPRVRLGRLFGISLITIMSFALLFAPLIGGAIYESYRGIPIPLSQPPLFQRLPISLNETSWLYAPILQLSQSIHRIFPFARGLFEDKVANLWCTAHTFYKLSRFPSSALQRASLGATVLSILVPCITIGWHPRPELLLLALANTAWGFFLCSFQVHEKSVLLPLLPMTLLLCGDGNLGKDSRAWVGLANILGAWTLFPLLKREELRVPYYVIVLLWAYLLGLPPTSLDLYRNQQEPSDSSSRSTNLHFLTKLVHLGCYFCIISWHLLEGFVPPPPTKPDLWVVLNVLIGTAGFGIMYLWCMVKLIQEVRLLTGGPKLHWHQVTDRKKTQ</sequence>
<feature type="transmembrane region" description="Helical" evidence="10">
    <location>
        <begin position="151"/>
        <end position="175"/>
    </location>
</feature>
<keyword evidence="4 10" id="KW-0328">Glycosyltransferase</keyword>
<evidence type="ECO:0000256" key="6">
    <source>
        <dbReference type="ARBA" id="ARBA00022692"/>
    </source>
</evidence>
<evidence type="ECO:0000256" key="1">
    <source>
        <dbReference type="ARBA" id="ARBA00004477"/>
    </source>
</evidence>
<dbReference type="AlphaFoldDB" id="A0AAF0IJ51"/>
<feature type="transmembrane region" description="Helical" evidence="10">
    <location>
        <begin position="63"/>
        <end position="82"/>
    </location>
</feature>
<dbReference type="EC" id="2.4.1.-" evidence="10"/>
<comment type="subcellular location">
    <subcellularLocation>
        <location evidence="1 10">Endoplasmic reticulum membrane</location>
        <topology evidence="1 10">Multi-pass membrane protein</topology>
    </subcellularLocation>
</comment>
<keyword evidence="9 10" id="KW-0472">Membrane</keyword>
<feature type="transmembrane region" description="Helical" evidence="10">
    <location>
        <begin position="278"/>
        <end position="295"/>
    </location>
</feature>
<feature type="transmembrane region" description="Helical" evidence="10">
    <location>
        <begin position="113"/>
        <end position="139"/>
    </location>
</feature>
<evidence type="ECO:0000313" key="12">
    <source>
        <dbReference type="Proteomes" id="UP001219355"/>
    </source>
</evidence>
<dbReference type="EMBL" id="CP120628">
    <property type="protein sequence ID" value="WEW58572.1"/>
    <property type="molecule type" value="Genomic_DNA"/>
</dbReference>
<dbReference type="InterPro" id="IPR004856">
    <property type="entry name" value="Glyco_trans_ALG6/ALG8"/>
</dbReference>
<keyword evidence="8 10" id="KW-1133">Transmembrane helix</keyword>
<comment type="similarity">
    <text evidence="3 10">Belongs to the ALG6/ALG8 glucosyltransferase family.</text>
</comment>
<evidence type="ECO:0000256" key="7">
    <source>
        <dbReference type="ARBA" id="ARBA00022824"/>
    </source>
</evidence>
<evidence type="ECO:0000256" key="9">
    <source>
        <dbReference type="ARBA" id="ARBA00023136"/>
    </source>
</evidence>
<keyword evidence="5 10" id="KW-0808">Transferase</keyword>
<feature type="transmembrane region" description="Helical" evidence="10">
    <location>
        <begin position="30"/>
        <end position="51"/>
    </location>
</feature>
<accession>A0AAF0IJ51</accession>
<proteinExistence type="inferred from homology"/>
<gene>
    <name evidence="11" type="primary">ALG6</name>
    <name evidence="11" type="ORF">PRK78_004040</name>
</gene>
<dbReference type="Pfam" id="PF03155">
    <property type="entry name" value="Alg6_Alg8"/>
    <property type="match status" value="2"/>
</dbReference>
<feature type="transmembrane region" description="Helical" evidence="10">
    <location>
        <begin position="325"/>
        <end position="342"/>
    </location>
</feature>
<keyword evidence="7 10" id="KW-0256">Endoplasmic reticulum</keyword>
<dbReference type="PANTHER" id="PTHR12413">
    <property type="entry name" value="DOLICHYL GLYCOSYLTRANSFERASE"/>
    <property type="match status" value="1"/>
</dbReference>
<dbReference type="GO" id="GO:0042281">
    <property type="term" value="F:dolichyl pyrophosphate Man9GlcNAc2 alpha-1,3-glucosyltransferase activity"/>
    <property type="evidence" value="ECO:0007669"/>
    <property type="project" value="TreeGrafter"/>
</dbReference>
<feature type="transmembrane region" description="Helical" evidence="10">
    <location>
        <begin position="421"/>
        <end position="441"/>
    </location>
</feature>
<keyword evidence="6 10" id="KW-0812">Transmembrane</keyword>
<evidence type="ECO:0000256" key="2">
    <source>
        <dbReference type="ARBA" id="ARBA00004922"/>
    </source>
</evidence>
<feature type="transmembrane region" description="Helical" evidence="10">
    <location>
        <begin position="254"/>
        <end position="272"/>
    </location>
</feature>
<evidence type="ECO:0000256" key="10">
    <source>
        <dbReference type="RuleBase" id="RU363110"/>
    </source>
</evidence>
<evidence type="ECO:0000256" key="3">
    <source>
        <dbReference type="ARBA" id="ARBA00008715"/>
    </source>
</evidence>
<evidence type="ECO:0000256" key="5">
    <source>
        <dbReference type="ARBA" id="ARBA00022679"/>
    </source>
</evidence>
<dbReference type="PANTHER" id="PTHR12413:SF1">
    <property type="entry name" value="DOLICHYL PYROPHOSPHATE MAN9GLCNAC2 ALPHA-1,3-GLUCOSYLTRANSFERASE"/>
    <property type="match status" value="1"/>
</dbReference>
<dbReference type="Proteomes" id="UP001219355">
    <property type="component" value="Chromosome 2"/>
</dbReference>
<evidence type="ECO:0000256" key="4">
    <source>
        <dbReference type="ARBA" id="ARBA00022676"/>
    </source>
</evidence>
<name>A0AAF0IJ51_9EURO</name>
<dbReference type="GO" id="GO:0005789">
    <property type="term" value="C:endoplasmic reticulum membrane"/>
    <property type="evidence" value="ECO:0007669"/>
    <property type="project" value="UniProtKB-SubCell"/>
</dbReference>
<feature type="transmembrane region" description="Helical" evidence="10">
    <location>
        <begin position="349"/>
        <end position="368"/>
    </location>
</feature>
<organism evidence="11 12">
    <name type="scientific">Emydomyces testavorans</name>
    <dbReference type="NCBI Taxonomy" id="2070801"/>
    <lineage>
        <taxon>Eukaryota</taxon>
        <taxon>Fungi</taxon>
        <taxon>Dikarya</taxon>
        <taxon>Ascomycota</taxon>
        <taxon>Pezizomycotina</taxon>
        <taxon>Eurotiomycetes</taxon>
        <taxon>Eurotiomycetidae</taxon>
        <taxon>Onygenales</taxon>
        <taxon>Nannizziopsiaceae</taxon>
        <taxon>Emydomyces</taxon>
    </lineage>
</organism>